<dbReference type="Pfam" id="PF01569">
    <property type="entry name" value="PAP2"/>
    <property type="match status" value="1"/>
</dbReference>
<organism evidence="3 4">
    <name type="scientific">Flavobacterium succinicans</name>
    <dbReference type="NCBI Taxonomy" id="29536"/>
    <lineage>
        <taxon>Bacteria</taxon>
        <taxon>Pseudomonadati</taxon>
        <taxon>Bacteroidota</taxon>
        <taxon>Flavobacteriia</taxon>
        <taxon>Flavobacteriales</taxon>
        <taxon>Flavobacteriaceae</taxon>
        <taxon>Flavobacterium</taxon>
    </lineage>
</organism>
<proteinExistence type="predicted"/>
<evidence type="ECO:0000259" key="2">
    <source>
        <dbReference type="SMART" id="SM00014"/>
    </source>
</evidence>
<dbReference type="InterPro" id="IPR000326">
    <property type="entry name" value="PAP2/HPO"/>
</dbReference>
<dbReference type="AlphaFoldDB" id="A0A199XNB3"/>
<evidence type="ECO:0000256" key="1">
    <source>
        <dbReference type="SAM" id="Phobius"/>
    </source>
</evidence>
<dbReference type="EMBL" id="JMTM01000065">
    <property type="protein sequence ID" value="OAZ03135.1"/>
    <property type="molecule type" value="Genomic_DNA"/>
</dbReference>
<dbReference type="InterPro" id="IPR036938">
    <property type="entry name" value="PAP2/HPO_sf"/>
</dbReference>
<accession>A0A199XNB3</accession>
<comment type="caution">
    <text evidence="3">The sequence shown here is derived from an EMBL/GenBank/DDBJ whole genome shotgun (WGS) entry which is preliminary data.</text>
</comment>
<dbReference type="PANTHER" id="PTHR14969:SF13">
    <property type="entry name" value="AT30094P"/>
    <property type="match status" value="1"/>
</dbReference>
<evidence type="ECO:0000313" key="4">
    <source>
        <dbReference type="Proteomes" id="UP000093807"/>
    </source>
</evidence>
<reference evidence="3 4" key="1">
    <citation type="submission" date="2016-06" db="EMBL/GenBank/DDBJ databases">
        <title>Draft genome sequence of Flavobacterium succinicans strain DD5b.</title>
        <authorList>
            <person name="Poehlein A."/>
            <person name="Daniel R."/>
            <person name="Simeonova D.D."/>
        </authorList>
    </citation>
    <scope>NUCLEOTIDE SEQUENCE [LARGE SCALE GENOMIC DNA]</scope>
    <source>
        <strain evidence="3 4">DD5b</strain>
    </source>
</reference>
<protein>
    <submittedName>
        <fullName evidence="3">PAP2 superfamily protein</fullName>
    </submittedName>
</protein>
<keyword evidence="1" id="KW-1133">Transmembrane helix</keyword>
<evidence type="ECO:0000313" key="3">
    <source>
        <dbReference type="EMBL" id="OAZ03135.1"/>
    </source>
</evidence>
<feature type="domain" description="Phosphatidic acid phosphatase type 2/haloperoxidase" evidence="2">
    <location>
        <begin position="105"/>
        <end position="222"/>
    </location>
</feature>
<keyword evidence="1" id="KW-0472">Membrane</keyword>
<dbReference type="CDD" id="cd01610">
    <property type="entry name" value="PAP2_like"/>
    <property type="match status" value="1"/>
</dbReference>
<dbReference type="PATRIC" id="fig|29536.5.peg.2480"/>
<dbReference type="SUPFAM" id="SSF48317">
    <property type="entry name" value="Acid phosphatase/Vanadium-dependent haloperoxidase"/>
    <property type="match status" value="1"/>
</dbReference>
<feature type="transmembrane region" description="Helical" evidence="1">
    <location>
        <begin position="145"/>
        <end position="168"/>
    </location>
</feature>
<name>A0A199XNB3_9FLAO</name>
<feature type="transmembrane region" description="Helical" evidence="1">
    <location>
        <begin position="238"/>
        <end position="258"/>
    </location>
</feature>
<dbReference type="SMART" id="SM00014">
    <property type="entry name" value="acidPPc"/>
    <property type="match status" value="1"/>
</dbReference>
<gene>
    <name evidence="3" type="ORF">FLB_23810</name>
</gene>
<feature type="transmembrane region" description="Helical" evidence="1">
    <location>
        <begin position="26"/>
        <end position="45"/>
    </location>
</feature>
<dbReference type="RefSeq" id="WP_064716160.1">
    <property type="nucleotide sequence ID" value="NZ_JMTM01000065.1"/>
</dbReference>
<dbReference type="PANTHER" id="PTHR14969">
    <property type="entry name" value="SPHINGOSINE-1-PHOSPHATE PHOSPHOHYDROLASE"/>
    <property type="match status" value="1"/>
</dbReference>
<dbReference type="Proteomes" id="UP000093807">
    <property type="component" value="Unassembled WGS sequence"/>
</dbReference>
<feature type="transmembrane region" description="Helical" evidence="1">
    <location>
        <begin position="264"/>
        <end position="284"/>
    </location>
</feature>
<dbReference type="OrthoDB" id="9801622at2"/>
<keyword evidence="4" id="KW-1185">Reference proteome</keyword>
<keyword evidence="1" id="KW-0812">Transmembrane</keyword>
<dbReference type="Gene3D" id="1.20.144.10">
    <property type="entry name" value="Phosphatidic acid phosphatase type 2/haloperoxidase"/>
    <property type="match status" value="1"/>
</dbReference>
<feature type="transmembrane region" description="Helical" evidence="1">
    <location>
        <begin position="207"/>
        <end position="226"/>
    </location>
</feature>
<sequence length="287" mass="32426">MPFILKSLTKETLNSVVLEKYNKLKLSLFVFPFSLLLALVVFLYSKNSLSVLNYVEIQKSYFYLINAQLSKFPDLIYNLTQFGDALVFFSLLSPLVVYTPKIWEALLSSSIISCILSRVLKDIFSVPRPAQIYDVTSFKIVGEKLIGFSSLPSGHSITIFSTLTVLLFAFVPNKFYLKIAWTVIFILLGSALSLTRVGVGAHHPLDVFTGGIIGCISGLSGVLMSVKYKIWTWINYKKYYPIFILLFLICGVVLITKINAKNLSIFYFALASLLFSLYKIIYVYTKK</sequence>
<feature type="transmembrane region" description="Helical" evidence="1">
    <location>
        <begin position="175"/>
        <end position="195"/>
    </location>
</feature>